<comment type="catalytic activity">
    <reaction evidence="11">
        <text>Couples ATP hydrolysis with the unwinding of duplex DNA by translocating in the 3'-5' direction.</text>
        <dbReference type="EC" id="5.6.2.4"/>
    </reaction>
</comment>
<evidence type="ECO:0000256" key="3">
    <source>
        <dbReference type="ARBA" id="ARBA00022763"/>
    </source>
</evidence>
<evidence type="ECO:0000256" key="12">
    <source>
        <dbReference type="ARBA" id="ARBA00034808"/>
    </source>
</evidence>
<evidence type="ECO:0000313" key="17">
    <source>
        <dbReference type="EMBL" id="SMD44273.1"/>
    </source>
</evidence>
<dbReference type="PANTHER" id="PTHR11070">
    <property type="entry name" value="UVRD / RECB / PCRA DNA HELICASE FAMILY MEMBER"/>
    <property type="match status" value="1"/>
</dbReference>
<feature type="domain" description="UvrD-like helicase ATP-binding" evidence="15">
    <location>
        <begin position="1"/>
        <end position="463"/>
    </location>
</feature>
<keyword evidence="3" id="KW-0227">DNA damage</keyword>
<dbReference type="SUPFAM" id="SSF52540">
    <property type="entry name" value="P-loop containing nucleoside triphosphate hydrolases"/>
    <property type="match status" value="1"/>
</dbReference>
<dbReference type="InterPro" id="IPR027417">
    <property type="entry name" value="P-loop_NTPase"/>
</dbReference>
<keyword evidence="10" id="KW-0413">Isomerase</keyword>
<evidence type="ECO:0000256" key="9">
    <source>
        <dbReference type="ARBA" id="ARBA00023204"/>
    </source>
</evidence>
<gene>
    <name evidence="17" type="ORF">SAMN00777080_2893</name>
</gene>
<dbReference type="EC" id="5.6.2.4" evidence="12"/>
<dbReference type="GO" id="GO:0004527">
    <property type="term" value="F:exonuclease activity"/>
    <property type="evidence" value="ECO:0007669"/>
    <property type="project" value="UniProtKB-KW"/>
</dbReference>
<keyword evidence="8" id="KW-0238">DNA-binding</keyword>
<evidence type="ECO:0000256" key="8">
    <source>
        <dbReference type="ARBA" id="ARBA00023125"/>
    </source>
</evidence>
<dbReference type="EMBL" id="LT838813">
    <property type="protein sequence ID" value="SMD44273.1"/>
    <property type="molecule type" value="Genomic_DNA"/>
</dbReference>
<evidence type="ECO:0000256" key="7">
    <source>
        <dbReference type="ARBA" id="ARBA00022840"/>
    </source>
</evidence>
<organism evidence="17 18">
    <name type="scientific">Aquiflexum balticum DSM 16537</name>
    <dbReference type="NCBI Taxonomy" id="758820"/>
    <lineage>
        <taxon>Bacteria</taxon>
        <taxon>Pseudomonadati</taxon>
        <taxon>Bacteroidota</taxon>
        <taxon>Cytophagia</taxon>
        <taxon>Cytophagales</taxon>
        <taxon>Cyclobacteriaceae</taxon>
        <taxon>Aquiflexum</taxon>
    </lineage>
</organism>
<dbReference type="Pfam" id="PF00580">
    <property type="entry name" value="UvrD-helicase"/>
    <property type="match status" value="1"/>
</dbReference>
<evidence type="ECO:0000256" key="11">
    <source>
        <dbReference type="ARBA" id="ARBA00034617"/>
    </source>
</evidence>
<comment type="catalytic activity">
    <reaction evidence="13">
        <text>ATP + H2O = ADP + phosphate + H(+)</text>
        <dbReference type="Rhea" id="RHEA:13065"/>
        <dbReference type="ChEBI" id="CHEBI:15377"/>
        <dbReference type="ChEBI" id="CHEBI:15378"/>
        <dbReference type="ChEBI" id="CHEBI:30616"/>
        <dbReference type="ChEBI" id="CHEBI:43474"/>
        <dbReference type="ChEBI" id="CHEBI:456216"/>
        <dbReference type="EC" id="5.6.2.4"/>
    </reaction>
</comment>
<evidence type="ECO:0000256" key="1">
    <source>
        <dbReference type="ARBA" id="ARBA00022722"/>
    </source>
</evidence>
<dbReference type="InterPro" id="IPR011604">
    <property type="entry name" value="PDDEXK-like_dom_sf"/>
</dbReference>
<evidence type="ECO:0000256" key="6">
    <source>
        <dbReference type="ARBA" id="ARBA00022839"/>
    </source>
</evidence>
<dbReference type="PROSITE" id="PS51198">
    <property type="entry name" value="UVRD_HELICASE_ATP_BIND"/>
    <property type="match status" value="1"/>
</dbReference>
<dbReference type="InterPro" id="IPR014017">
    <property type="entry name" value="DNA_helicase_UvrD-like_C"/>
</dbReference>
<reference evidence="18" key="1">
    <citation type="submission" date="2017-04" db="EMBL/GenBank/DDBJ databases">
        <authorList>
            <person name="Varghese N."/>
            <person name="Submissions S."/>
        </authorList>
    </citation>
    <scope>NUCLEOTIDE SEQUENCE [LARGE SCALE GENOMIC DNA]</scope>
    <source>
        <strain evidence="18">DSM 16537</strain>
    </source>
</reference>
<sequence>MESRPFIIYKSSAGSGKTYTLATEYLKLALISPESFRTILAVTFTNKATQEMKERILKELKRLKTEVRPDERMDSEILKALGVGVDELKVRAAQSLTAILHDYGRFSVSTIDSFFQKVVRAFAREMDLNAKFEVELDQDDVLDRVVDRVVGKVMEDEFLHKWLVDYAVEQIQNGKSWDIRKNIKSLGRQIFQEDFKKYSVEIKEFLKENENVNFLQKYLRDRKKEILKITLQLKEEANHIREANGLQWTDFSGGSRSFALKFDKLGDRNQPVLELSPTQVNLPDSEDGWYSKSSKQIDAIVSAYHQGLGNILAQFEPLFIKWNTLEAISKNISVYGIFRNLLEELTNVKDEENMLLISDANEFLKEITRENDAPFIYEKVGNQYKNYLIDEFQDTSGFQWASFKPLLENSLAQGNINLLVGDVKQSIYRWRGGEMKLLLEQVEIEIGAQNIDHRDLDTNFRSLPNIIAFNNALFKKLPQSFEQVVTHSYRAEDAGIISKAYQDVFQYVSSKKEASDYKGKVRFEFIDVKESEEEEGKFEEQVLSRLPKMVMELQDRGYDLKDIAFLVRKKSEGEAIADTLMAFASENPELEYRFDVLSDESMFLHKSASVKALVAGLKYLHDPEDKVQFKSMWYYRSVLRNEPVNHDLFALDKTPVHLKDKINAFQEKQNTLLQLPLMEALEELIAELDLQESGIEKAYLSGFKEAVFDFTANNRADLPGFLGWWEENQDKRTVKIPEGHEAMRILTIHKSKGLQFKVVLMPFLKWTIFDMSKENVIWSPFQDKEEGLNVIIPLSLNAKLAKSDFRETYAEEAIMAYLDSLNMIYVALTRAEEGIWGISPFKQEFKKDISLNYMQIHLQQVLSSSMDGSDGLSLSEFFDPESKTFDFGDWPQKVVKEKVDFEIPDLRWNYQNWTELLEVKQYAVDFSKEGLDQRQKRDFGLLVHELLEKSRTHADINMHLEAFYFEGRLDESEKNEVSIQLDKLFDNPVFASWFEGEGQLMAEQGILLPDGSQKRPDRIILKDKEVIIVDFKTGSEFEKHQKQVKEYMDLVASLSQKTSKGYLCYLEDGKIVEVENWRK</sequence>
<dbReference type="OrthoDB" id="9810135at2"/>
<feature type="domain" description="UvrD-like helicase C-terminal" evidence="16">
    <location>
        <begin position="464"/>
        <end position="753"/>
    </location>
</feature>
<evidence type="ECO:0000256" key="14">
    <source>
        <dbReference type="PROSITE-ProRule" id="PRU00560"/>
    </source>
</evidence>
<protein>
    <recommendedName>
        <fullName evidence="12">DNA 3'-5' helicase</fullName>
        <ecNumber evidence="12">5.6.2.4</ecNumber>
    </recommendedName>
</protein>
<dbReference type="AlphaFoldDB" id="A0A1W2H5T1"/>
<dbReference type="GO" id="GO:0005829">
    <property type="term" value="C:cytosol"/>
    <property type="evidence" value="ECO:0007669"/>
    <property type="project" value="TreeGrafter"/>
</dbReference>
<keyword evidence="18" id="KW-1185">Reference proteome</keyword>
<proteinExistence type="predicted"/>
<dbReference type="GO" id="GO:0005524">
    <property type="term" value="F:ATP binding"/>
    <property type="evidence" value="ECO:0007669"/>
    <property type="project" value="UniProtKB-UniRule"/>
</dbReference>
<dbReference type="GO" id="GO:0016887">
    <property type="term" value="F:ATP hydrolysis activity"/>
    <property type="evidence" value="ECO:0007669"/>
    <property type="project" value="RHEA"/>
</dbReference>
<keyword evidence="7 14" id="KW-0067">ATP-binding</keyword>
<keyword evidence="6 17" id="KW-0269">Exonuclease</keyword>
<evidence type="ECO:0000256" key="10">
    <source>
        <dbReference type="ARBA" id="ARBA00023235"/>
    </source>
</evidence>
<dbReference type="Gene3D" id="1.10.3170.10">
    <property type="entry name" value="Recbcd, chain B, domain 2"/>
    <property type="match status" value="1"/>
</dbReference>
<evidence type="ECO:0000313" key="18">
    <source>
        <dbReference type="Proteomes" id="UP000192333"/>
    </source>
</evidence>
<evidence type="ECO:0000259" key="15">
    <source>
        <dbReference type="PROSITE" id="PS51198"/>
    </source>
</evidence>
<evidence type="ECO:0000256" key="13">
    <source>
        <dbReference type="ARBA" id="ARBA00048988"/>
    </source>
</evidence>
<dbReference type="Proteomes" id="UP000192333">
    <property type="component" value="Chromosome I"/>
</dbReference>
<dbReference type="PANTHER" id="PTHR11070:SF67">
    <property type="entry name" value="DNA 3'-5' HELICASE"/>
    <property type="match status" value="1"/>
</dbReference>
<evidence type="ECO:0000259" key="16">
    <source>
        <dbReference type="PROSITE" id="PS51217"/>
    </source>
</evidence>
<keyword evidence="2 14" id="KW-0547">Nucleotide-binding</keyword>
<evidence type="ECO:0000256" key="4">
    <source>
        <dbReference type="ARBA" id="ARBA00022801"/>
    </source>
</evidence>
<dbReference type="GO" id="GO:0003677">
    <property type="term" value="F:DNA binding"/>
    <property type="evidence" value="ECO:0007669"/>
    <property type="project" value="UniProtKB-KW"/>
</dbReference>
<dbReference type="InterPro" id="IPR014016">
    <property type="entry name" value="UvrD-like_ATP-bd"/>
</dbReference>
<dbReference type="Gene3D" id="3.40.50.300">
    <property type="entry name" value="P-loop containing nucleotide triphosphate hydrolases"/>
    <property type="match status" value="3"/>
</dbReference>
<dbReference type="InterPro" id="IPR000212">
    <property type="entry name" value="DNA_helicase_UvrD/REP"/>
</dbReference>
<keyword evidence="5 14" id="KW-0347">Helicase</keyword>
<dbReference type="Gene3D" id="3.90.320.10">
    <property type="match status" value="1"/>
</dbReference>
<keyword evidence="9" id="KW-0234">DNA repair</keyword>
<dbReference type="GO" id="GO:0000725">
    <property type="term" value="P:recombinational repair"/>
    <property type="evidence" value="ECO:0007669"/>
    <property type="project" value="TreeGrafter"/>
</dbReference>
<keyword evidence="1" id="KW-0540">Nuclease</keyword>
<dbReference type="RefSeq" id="WP_084121067.1">
    <property type="nucleotide sequence ID" value="NZ_LT838813.1"/>
</dbReference>
<keyword evidence="4 14" id="KW-0378">Hydrolase</keyword>
<evidence type="ECO:0000256" key="2">
    <source>
        <dbReference type="ARBA" id="ARBA00022741"/>
    </source>
</evidence>
<dbReference type="GO" id="GO:0043138">
    <property type="term" value="F:3'-5' DNA helicase activity"/>
    <property type="evidence" value="ECO:0007669"/>
    <property type="project" value="UniProtKB-EC"/>
</dbReference>
<dbReference type="STRING" id="758820.SAMN00777080_2893"/>
<evidence type="ECO:0000256" key="5">
    <source>
        <dbReference type="ARBA" id="ARBA00022806"/>
    </source>
</evidence>
<accession>A0A1W2H5T1</accession>
<dbReference type="PROSITE" id="PS51217">
    <property type="entry name" value="UVRD_HELICASE_CTER"/>
    <property type="match status" value="1"/>
</dbReference>
<feature type="binding site" evidence="14">
    <location>
        <begin position="11"/>
        <end position="18"/>
    </location>
    <ligand>
        <name>ATP</name>
        <dbReference type="ChEBI" id="CHEBI:30616"/>
    </ligand>
</feature>
<name>A0A1W2H5T1_9BACT</name>